<reference evidence="2 3" key="1">
    <citation type="submission" date="2019-07" db="EMBL/GenBank/DDBJ databases">
        <title>Genomic Encyclopedia of Type Strains, Phase IV (KMG-IV): sequencing the most valuable type-strain genomes for metagenomic binning, comparative biology and taxonomic classification.</title>
        <authorList>
            <person name="Goeker M."/>
        </authorList>
    </citation>
    <scope>NUCLEOTIDE SEQUENCE [LARGE SCALE GENOMIC DNA]</scope>
    <source>
        <strain evidence="2 3">SS015</strain>
    </source>
</reference>
<dbReference type="SUPFAM" id="SSF53850">
    <property type="entry name" value="Periplasmic binding protein-like II"/>
    <property type="match status" value="1"/>
</dbReference>
<dbReference type="AlphaFoldDB" id="A0A5D3WLQ2"/>
<comment type="caution">
    <text evidence="2">The sequence shown here is derived from an EMBL/GenBank/DDBJ whole genome shotgun (WGS) entry which is preliminary data.</text>
</comment>
<dbReference type="Pfam" id="PF12974">
    <property type="entry name" value="Phosphonate-bd"/>
    <property type="match status" value="1"/>
</dbReference>
<keyword evidence="1" id="KW-0732">Signal</keyword>
<evidence type="ECO:0000313" key="2">
    <source>
        <dbReference type="EMBL" id="TYO98469.1"/>
    </source>
</evidence>
<sequence>MKKLISAVTLVLLISGFCGSAFAIDSLTCWFPPGWKNKADKARTIAKALSEETGIKIRPRIAKSYPEILKAFSTNQPNLVYAGSFVQAIIKARGLGTPLVQNINGKDLYCGVLVYPKGEDPVAILANYPDKIAYAIGASSGESSAKAATNGKAAIGVANHSVTCAAVKAGKAKAGVVKNWWWEANRHKFPELAMYKLPGISINKNPDNVLTASNAVPVEIQKKIAAAAQARKEAFDAPKMVPFDVSRLDFPLKLMAKGKIDPMTYSW</sequence>
<feature type="chain" id="PRO_5022725788" evidence="1">
    <location>
        <begin position="24"/>
        <end position="267"/>
    </location>
</feature>
<keyword evidence="3" id="KW-1185">Reference proteome</keyword>
<accession>A0A5D3WLQ2</accession>
<dbReference type="Gene3D" id="3.40.190.10">
    <property type="entry name" value="Periplasmic binding protein-like II"/>
    <property type="match status" value="2"/>
</dbReference>
<feature type="signal peptide" evidence="1">
    <location>
        <begin position="1"/>
        <end position="23"/>
    </location>
</feature>
<dbReference type="EMBL" id="VNIB01000006">
    <property type="protein sequence ID" value="TYO98469.1"/>
    <property type="molecule type" value="Genomic_DNA"/>
</dbReference>
<gene>
    <name evidence="2" type="ORF">EDC39_10669</name>
</gene>
<evidence type="ECO:0000256" key="1">
    <source>
        <dbReference type="SAM" id="SignalP"/>
    </source>
</evidence>
<name>A0A5D3WLQ2_9BACT</name>
<evidence type="ECO:0000313" key="3">
    <source>
        <dbReference type="Proteomes" id="UP000324159"/>
    </source>
</evidence>
<dbReference type="Proteomes" id="UP000324159">
    <property type="component" value="Unassembled WGS sequence"/>
</dbReference>
<organism evidence="2 3">
    <name type="scientific">Geothermobacter ehrlichii</name>
    <dbReference type="NCBI Taxonomy" id="213224"/>
    <lineage>
        <taxon>Bacteria</taxon>
        <taxon>Pseudomonadati</taxon>
        <taxon>Thermodesulfobacteriota</taxon>
        <taxon>Desulfuromonadia</taxon>
        <taxon>Desulfuromonadales</taxon>
        <taxon>Geothermobacteraceae</taxon>
        <taxon>Geothermobacter</taxon>
    </lineage>
</organism>
<proteinExistence type="predicted"/>
<protein>
    <submittedName>
        <fullName evidence="2">ABC-type phosphate/phosphonate transport system substrate-binding protein</fullName>
    </submittedName>
</protein>
<dbReference type="RefSeq" id="WP_187426710.1">
    <property type="nucleotide sequence ID" value="NZ_VNIB01000006.1"/>
</dbReference>